<feature type="transmembrane region" description="Helical" evidence="1">
    <location>
        <begin position="89"/>
        <end position="108"/>
    </location>
</feature>
<feature type="transmembrane region" description="Helical" evidence="1">
    <location>
        <begin position="36"/>
        <end position="57"/>
    </location>
</feature>
<keyword evidence="1" id="KW-0472">Membrane</keyword>
<evidence type="ECO:0008006" key="4">
    <source>
        <dbReference type="Google" id="ProtNLM"/>
    </source>
</evidence>
<keyword evidence="1" id="KW-0812">Transmembrane</keyword>
<feature type="transmembrane region" description="Helical" evidence="1">
    <location>
        <begin position="64"/>
        <end position="83"/>
    </location>
</feature>
<dbReference type="Proteomes" id="UP001479933">
    <property type="component" value="Chromosome"/>
</dbReference>
<accession>A0ABZ2U2C2</accession>
<evidence type="ECO:0000313" key="3">
    <source>
        <dbReference type="Proteomes" id="UP001479933"/>
    </source>
</evidence>
<evidence type="ECO:0000256" key="1">
    <source>
        <dbReference type="SAM" id="Phobius"/>
    </source>
</evidence>
<sequence>MTAGERIELVVLAVSGLILGIMTAAFLGIYVGGVPLPVTAVIAGAVNVVLYVLAASLTASAWQFAPLGAWTLVTVLAMLPLFGNGSLIGDWRLLLLLACGLGIPAYYASTRRLKAITSGASDRP</sequence>
<proteinExistence type="predicted"/>
<dbReference type="EMBL" id="CP136137">
    <property type="protein sequence ID" value="WYY07757.1"/>
    <property type="molecule type" value="Genomic_DNA"/>
</dbReference>
<reference evidence="2 3" key="1">
    <citation type="journal article" date="2023" name="Virus Evol.">
        <title>Computational host range prediction-The good, the bad, and the ugly.</title>
        <authorList>
            <person name="Howell A.A."/>
            <person name="Versoza C.J."/>
            <person name="Pfeifer S.P."/>
        </authorList>
    </citation>
    <scope>NUCLEOTIDE SEQUENCE [LARGE SCALE GENOMIC DNA]</scope>
    <source>
        <strain evidence="2 3">1610/1b</strain>
    </source>
</reference>
<feature type="transmembrane region" description="Helical" evidence="1">
    <location>
        <begin position="7"/>
        <end position="30"/>
    </location>
</feature>
<organism evidence="2 3">
    <name type="scientific">Gordonia hydrophobica</name>
    <dbReference type="NCBI Taxonomy" id="40516"/>
    <lineage>
        <taxon>Bacteria</taxon>
        <taxon>Bacillati</taxon>
        <taxon>Actinomycetota</taxon>
        <taxon>Actinomycetes</taxon>
        <taxon>Mycobacteriales</taxon>
        <taxon>Gordoniaceae</taxon>
        <taxon>Gordonia</taxon>
    </lineage>
</organism>
<keyword evidence="1" id="KW-1133">Transmembrane helix</keyword>
<evidence type="ECO:0000313" key="2">
    <source>
        <dbReference type="EMBL" id="WYY07757.1"/>
    </source>
</evidence>
<dbReference type="RefSeq" id="WP_066166198.1">
    <property type="nucleotide sequence ID" value="NZ_CP136137.1"/>
</dbReference>
<gene>
    <name evidence="2" type="ORF">RVF87_01325</name>
</gene>
<name>A0ABZ2U2C2_9ACTN</name>
<keyword evidence="3" id="KW-1185">Reference proteome</keyword>
<protein>
    <recommendedName>
        <fullName evidence="4">Integral membrane protein</fullName>
    </recommendedName>
</protein>